<dbReference type="SUPFAM" id="SSF47413">
    <property type="entry name" value="lambda repressor-like DNA-binding domains"/>
    <property type="match status" value="1"/>
</dbReference>
<dbReference type="Pfam" id="PF01381">
    <property type="entry name" value="HTH_3"/>
    <property type="match status" value="1"/>
</dbReference>
<feature type="domain" description="HTH cro/C1-type" evidence="1">
    <location>
        <begin position="49"/>
        <end position="103"/>
    </location>
</feature>
<dbReference type="CDD" id="cd00093">
    <property type="entry name" value="HTH_XRE"/>
    <property type="match status" value="1"/>
</dbReference>
<accession>A0A940SUY1</accession>
<dbReference type="EMBL" id="JAEEGA010000001">
    <property type="protein sequence ID" value="MBP1039793.1"/>
    <property type="molecule type" value="Genomic_DNA"/>
</dbReference>
<keyword evidence="3" id="KW-1185">Reference proteome</keyword>
<dbReference type="GO" id="GO:0003677">
    <property type="term" value="F:DNA binding"/>
    <property type="evidence" value="ECO:0007669"/>
    <property type="project" value="InterPro"/>
</dbReference>
<gene>
    <name evidence="2" type="ORF">I6N95_02100</name>
</gene>
<proteinExistence type="predicted"/>
<dbReference type="RefSeq" id="WP_209524680.1">
    <property type="nucleotide sequence ID" value="NZ_JAEEGA010000001.1"/>
</dbReference>
<reference evidence="2" key="1">
    <citation type="submission" date="2020-12" db="EMBL/GenBank/DDBJ databases">
        <title>Vagococcus allomyrinae sp. nov. and Enterococcus lavae sp. nov., isolated from the larvae of Allomyrina dichotoma.</title>
        <authorList>
            <person name="Lee S.D."/>
        </authorList>
    </citation>
    <scope>NUCLEOTIDE SEQUENCE</scope>
    <source>
        <strain evidence="2">BWB3-3</strain>
    </source>
</reference>
<dbReference type="InterPro" id="IPR001387">
    <property type="entry name" value="Cro/C1-type_HTH"/>
</dbReference>
<dbReference type="Proteomes" id="UP000674938">
    <property type="component" value="Unassembled WGS sequence"/>
</dbReference>
<evidence type="ECO:0000313" key="2">
    <source>
        <dbReference type="EMBL" id="MBP1039793.1"/>
    </source>
</evidence>
<dbReference type="InterPro" id="IPR010982">
    <property type="entry name" value="Lambda_DNA-bd_dom_sf"/>
</dbReference>
<dbReference type="AlphaFoldDB" id="A0A940SUY1"/>
<dbReference type="Gene3D" id="1.10.260.40">
    <property type="entry name" value="lambda repressor-like DNA-binding domains"/>
    <property type="match status" value="1"/>
</dbReference>
<dbReference type="PROSITE" id="PS50943">
    <property type="entry name" value="HTH_CROC1"/>
    <property type="match status" value="1"/>
</dbReference>
<name>A0A940SUY1_9ENTE</name>
<protein>
    <submittedName>
        <fullName evidence="2">Helix-turn-helix transcriptional regulator</fullName>
    </submittedName>
</protein>
<comment type="caution">
    <text evidence="2">The sequence shown here is derived from an EMBL/GenBank/DDBJ whole genome shotgun (WGS) entry which is preliminary data.</text>
</comment>
<evidence type="ECO:0000259" key="1">
    <source>
        <dbReference type="PROSITE" id="PS50943"/>
    </source>
</evidence>
<evidence type="ECO:0000313" key="3">
    <source>
        <dbReference type="Proteomes" id="UP000674938"/>
    </source>
</evidence>
<organism evidence="2 3">
    <name type="scientific">Vagococcus allomyrinae</name>
    <dbReference type="NCBI Taxonomy" id="2794353"/>
    <lineage>
        <taxon>Bacteria</taxon>
        <taxon>Bacillati</taxon>
        <taxon>Bacillota</taxon>
        <taxon>Bacilli</taxon>
        <taxon>Lactobacillales</taxon>
        <taxon>Enterococcaceae</taxon>
        <taxon>Vagococcus</taxon>
    </lineage>
</organism>
<sequence>MIKKITQVKDNQNTTRNRLTQSVNTTSRLSTEHCLFTSEGVFMPIGTHLKTPRTLLGYTQEDVSKLLRISPETLFQWEENKQLPNDTSLLNLRSLYHMETTDLLDSKSAASQEKLIHKILRAFNRPHSKEQSPPLSEADLSNTLQKKGLIITPIVKETTLANEATLLEAKLTTRYYGNVEWLTVDALDARKIVAIEAIDLIIFTPITAIFTQQIEHVAITSPTLIILSRDLYDQLTALTND</sequence>